<dbReference type="PANTHER" id="PTHR36542:SF2">
    <property type="entry name" value="GIG2-LIKE PROTEIN DRED-RELATED"/>
    <property type="match status" value="1"/>
</dbReference>
<dbReference type="Gene3D" id="3.90.175.10">
    <property type="entry name" value="Diphtheria Toxin, domain 1"/>
    <property type="match status" value="2"/>
</dbReference>
<sequence length="284" mass="32112">MYQWAEDDFVLPPGVVRLGVSKPVSGQTYVMYHGTTRQCAQSILRKGFRPSADGMLGRGVYLSRDLEKASRYPLDCPESDRAVVRVKVNVGKVKAIDCQGHPLQKTWHDHGYDTAWVPPDCGMVKSGLEENCVWDPRRIQIIDTINPQPPVNGQTYVMYHGTTRQTAKSIQASGFRPSEDGMLGRGVYLSRDLEKASRYPLDCPESDRAVVRVKVNVGKVKAIDRQRHPLQKTWHDHGYDTAWVPPNCGMVPSGLEEDCVWDPDRIQILVRQTQNHLLKKDKAY</sequence>
<dbReference type="GeneTree" id="ENSGT00940000163496"/>
<reference evidence="3" key="2">
    <citation type="submission" date="2025-09" db="UniProtKB">
        <authorList>
            <consortium name="Ensembl"/>
        </authorList>
    </citation>
    <scope>IDENTIFICATION</scope>
</reference>
<comment type="similarity">
    <text evidence="1">Belongs to the ARTD/PARP family.</text>
</comment>
<proteinExistence type="inferred from homology"/>
<dbReference type="AlphaFoldDB" id="A0A8C4I7Q3"/>
<keyword evidence="4" id="KW-1185">Reference proteome</keyword>
<feature type="domain" description="PARP catalytic" evidence="2">
    <location>
        <begin position="26"/>
        <end position="96"/>
    </location>
</feature>
<dbReference type="GO" id="GO:0003950">
    <property type="term" value="F:NAD+ poly-ADP-ribosyltransferase activity"/>
    <property type="evidence" value="ECO:0007669"/>
    <property type="project" value="InterPro"/>
</dbReference>
<dbReference type="PANTHER" id="PTHR36542">
    <property type="entry name" value="GIG2-LIKE PROTEIN DRED-RELATED"/>
    <property type="match status" value="1"/>
</dbReference>
<evidence type="ECO:0000313" key="3">
    <source>
        <dbReference type="Ensembl" id="ENSDLAP00005052894.2"/>
    </source>
</evidence>
<dbReference type="FunFam" id="3.90.175.10:FF:000001">
    <property type="entry name" value="Grass carp reovirus (GCRV)-induced gene 2e"/>
    <property type="match status" value="2"/>
</dbReference>
<accession>A0A8C4I7Q3</accession>
<reference evidence="3" key="1">
    <citation type="submission" date="2025-08" db="UniProtKB">
        <authorList>
            <consortium name="Ensembl"/>
        </authorList>
    </citation>
    <scope>IDENTIFICATION</scope>
</reference>
<dbReference type="Ensembl" id="ENSDLAT00005056272.2">
    <property type="protein sequence ID" value="ENSDLAP00005052894.2"/>
    <property type="gene ID" value="ENSDLAG00005029640.1"/>
</dbReference>
<protein>
    <recommendedName>
        <fullName evidence="2">PARP catalytic domain-containing protein</fullName>
    </recommendedName>
</protein>
<name>A0A8C4I7Q3_DICLA</name>
<dbReference type="Proteomes" id="UP000694389">
    <property type="component" value="Unassembled WGS sequence"/>
</dbReference>
<feature type="domain" description="PARP catalytic" evidence="2">
    <location>
        <begin position="153"/>
        <end position="233"/>
    </location>
</feature>
<dbReference type="Pfam" id="PF00644">
    <property type="entry name" value="PARP"/>
    <property type="match status" value="2"/>
</dbReference>
<dbReference type="SUPFAM" id="SSF56399">
    <property type="entry name" value="ADP-ribosylation"/>
    <property type="match status" value="2"/>
</dbReference>
<dbReference type="GO" id="GO:0005737">
    <property type="term" value="C:cytoplasm"/>
    <property type="evidence" value="ECO:0007669"/>
    <property type="project" value="TreeGrafter"/>
</dbReference>
<evidence type="ECO:0000256" key="1">
    <source>
        <dbReference type="ARBA" id="ARBA00024347"/>
    </source>
</evidence>
<evidence type="ECO:0000313" key="4">
    <source>
        <dbReference type="Proteomes" id="UP000694389"/>
    </source>
</evidence>
<dbReference type="InterPro" id="IPR012317">
    <property type="entry name" value="Poly(ADP-ribose)pol_cat_dom"/>
</dbReference>
<evidence type="ECO:0000259" key="2">
    <source>
        <dbReference type="Pfam" id="PF00644"/>
    </source>
</evidence>
<organism evidence="3 4">
    <name type="scientific">Dicentrarchus labrax</name>
    <name type="common">European seabass</name>
    <name type="synonym">Morone labrax</name>
    <dbReference type="NCBI Taxonomy" id="13489"/>
    <lineage>
        <taxon>Eukaryota</taxon>
        <taxon>Metazoa</taxon>
        <taxon>Chordata</taxon>
        <taxon>Craniata</taxon>
        <taxon>Vertebrata</taxon>
        <taxon>Euteleostomi</taxon>
        <taxon>Actinopterygii</taxon>
        <taxon>Neopterygii</taxon>
        <taxon>Teleostei</taxon>
        <taxon>Neoteleostei</taxon>
        <taxon>Acanthomorphata</taxon>
        <taxon>Eupercaria</taxon>
        <taxon>Moronidae</taxon>
        <taxon>Dicentrarchus</taxon>
    </lineage>
</organism>